<keyword evidence="3" id="KW-1185">Reference proteome</keyword>
<evidence type="ECO:0000259" key="1">
    <source>
        <dbReference type="Pfam" id="PF16363"/>
    </source>
</evidence>
<dbReference type="InterPro" id="IPR016040">
    <property type="entry name" value="NAD(P)-bd_dom"/>
</dbReference>
<dbReference type="SUPFAM" id="SSF51735">
    <property type="entry name" value="NAD(P)-binding Rossmann-fold domains"/>
    <property type="match status" value="1"/>
</dbReference>
<evidence type="ECO:0000313" key="2">
    <source>
        <dbReference type="EMBL" id="GEP42502.1"/>
    </source>
</evidence>
<organism evidence="2 3">
    <name type="scientific">Brevifollis gellanilyticus</name>
    <dbReference type="NCBI Taxonomy" id="748831"/>
    <lineage>
        <taxon>Bacteria</taxon>
        <taxon>Pseudomonadati</taxon>
        <taxon>Verrucomicrobiota</taxon>
        <taxon>Verrucomicrobiia</taxon>
        <taxon>Verrucomicrobiales</taxon>
        <taxon>Verrucomicrobiaceae</taxon>
    </lineage>
</organism>
<dbReference type="PANTHER" id="PTHR43000">
    <property type="entry name" value="DTDP-D-GLUCOSE 4,6-DEHYDRATASE-RELATED"/>
    <property type="match status" value="1"/>
</dbReference>
<dbReference type="EMBL" id="BKAG01000010">
    <property type="protein sequence ID" value="GEP42502.1"/>
    <property type="molecule type" value="Genomic_DNA"/>
</dbReference>
<name>A0A512M6Y9_9BACT</name>
<dbReference type="Proteomes" id="UP000321577">
    <property type="component" value="Unassembled WGS sequence"/>
</dbReference>
<accession>A0A512M6Y9</accession>
<dbReference type="CDD" id="cd05257">
    <property type="entry name" value="Arna_like_SDR_e"/>
    <property type="match status" value="1"/>
</dbReference>
<comment type="caution">
    <text evidence="2">The sequence shown here is derived from an EMBL/GenBank/DDBJ whole genome shotgun (WGS) entry which is preliminary data.</text>
</comment>
<reference evidence="2 3" key="1">
    <citation type="submission" date="2019-07" db="EMBL/GenBank/DDBJ databases">
        <title>Whole genome shotgun sequence of Brevifollis gellanilyticus NBRC 108608.</title>
        <authorList>
            <person name="Hosoyama A."/>
            <person name="Uohara A."/>
            <person name="Ohji S."/>
            <person name="Ichikawa N."/>
        </authorList>
    </citation>
    <scope>NUCLEOTIDE SEQUENCE [LARGE SCALE GENOMIC DNA]</scope>
    <source>
        <strain evidence="2 3">NBRC 108608</strain>
    </source>
</reference>
<feature type="domain" description="NAD(P)-binding" evidence="1">
    <location>
        <begin position="10"/>
        <end position="310"/>
    </location>
</feature>
<dbReference type="Gene3D" id="3.90.25.10">
    <property type="entry name" value="UDP-galactose 4-epimerase, domain 1"/>
    <property type="match status" value="1"/>
</dbReference>
<dbReference type="OrthoDB" id="181047at2"/>
<proteinExistence type="predicted"/>
<dbReference type="Pfam" id="PF16363">
    <property type="entry name" value="GDP_Man_Dehyd"/>
    <property type="match status" value="1"/>
</dbReference>
<dbReference type="RefSeq" id="WP_146850100.1">
    <property type="nucleotide sequence ID" value="NZ_BKAG01000010.1"/>
</dbReference>
<dbReference type="GO" id="GO:0016831">
    <property type="term" value="F:carboxy-lyase activity"/>
    <property type="evidence" value="ECO:0007669"/>
    <property type="project" value="InterPro"/>
</dbReference>
<dbReference type="AlphaFoldDB" id="A0A512M6Y9"/>
<sequence length="328" mass="35825">MGSFKGKKVFITGAGGFIGSHLAEHLMREGAQVRSMVHYNALGKRGWLDYSDLASEMEILPGDITDRDSVRAGVKGRDYVFHLGALIAIPYSYQAPRSYVRANIEGTLNVLQSAMDEGVQRVLHTSTSEVYGTALFVPITEEHPLQGQSPYSASKIGADKMAEAFAASFELEVVTVRPFNTFGPRQSMRAVIPTIISQCLRGNDVKLGAVSPTRDLNYVQNTVEGFCAAALAPNAKGQTINFGSGREISVGDLAIAIGKIFGKDVNIICEQERLRPSKSEVERLLACNKKAKALTDWEPRVTLEQGLEKTVAWIQQNAEHYKAQGYVV</sequence>
<evidence type="ECO:0000313" key="3">
    <source>
        <dbReference type="Proteomes" id="UP000321577"/>
    </source>
</evidence>
<dbReference type="InterPro" id="IPR036291">
    <property type="entry name" value="NAD(P)-bd_dom_sf"/>
</dbReference>
<dbReference type="Gene3D" id="3.40.50.720">
    <property type="entry name" value="NAD(P)-binding Rossmann-like Domain"/>
    <property type="match status" value="1"/>
</dbReference>
<dbReference type="InterPro" id="IPR045869">
    <property type="entry name" value="Arna-like_SDR_e"/>
</dbReference>
<protein>
    <submittedName>
        <fullName evidence="2">NAD-dependent dehydratase</fullName>
    </submittedName>
</protein>
<gene>
    <name evidence="2" type="ORF">BGE01nite_17930</name>
</gene>